<evidence type="ECO:0000313" key="1">
    <source>
        <dbReference type="EMBL" id="OWR51961.1"/>
    </source>
</evidence>
<protein>
    <submittedName>
        <fullName evidence="1">Uncharacterized protein</fullName>
    </submittedName>
</protein>
<dbReference type="Proteomes" id="UP000007151">
    <property type="component" value="Unassembled WGS sequence"/>
</dbReference>
<keyword evidence="2" id="KW-1185">Reference proteome</keyword>
<dbReference type="AlphaFoldDB" id="A0A212FDZ5"/>
<feature type="non-terminal residue" evidence="1">
    <location>
        <position position="1"/>
    </location>
</feature>
<accession>A0A212FDZ5</accession>
<dbReference type="KEGG" id="dpl:KGM_204073B"/>
<dbReference type="EMBL" id="AGBW02008990">
    <property type="protein sequence ID" value="OWR51961.1"/>
    <property type="molecule type" value="Genomic_DNA"/>
</dbReference>
<sequence>TNENRSKLIKNINSELYGGIFQTNTHTDSHYTHRHTQPGHIRVRMDRGMDRTGLSVSVAYRSSVKWRSARSLAVNKSDAPYAESSNAGPRTWSTY</sequence>
<name>A0A212FDZ5_DANPL</name>
<dbReference type="InParanoid" id="A0A212FDZ5"/>
<gene>
    <name evidence="1" type="ORF">KGM_204073B</name>
</gene>
<evidence type="ECO:0000313" key="2">
    <source>
        <dbReference type="Proteomes" id="UP000007151"/>
    </source>
</evidence>
<reference evidence="1 2" key="1">
    <citation type="journal article" date="2011" name="Cell">
        <title>The monarch butterfly genome yields insights into long-distance migration.</title>
        <authorList>
            <person name="Zhan S."/>
            <person name="Merlin C."/>
            <person name="Boore J.L."/>
            <person name="Reppert S.M."/>
        </authorList>
    </citation>
    <scope>NUCLEOTIDE SEQUENCE [LARGE SCALE GENOMIC DNA]</scope>
    <source>
        <strain evidence="1">F-2</strain>
    </source>
</reference>
<organism evidence="1 2">
    <name type="scientific">Danaus plexippus plexippus</name>
    <dbReference type="NCBI Taxonomy" id="278856"/>
    <lineage>
        <taxon>Eukaryota</taxon>
        <taxon>Metazoa</taxon>
        <taxon>Ecdysozoa</taxon>
        <taxon>Arthropoda</taxon>
        <taxon>Hexapoda</taxon>
        <taxon>Insecta</taxon>
        <taxon>Pterygota</taxon>
        <taxon>Neoptera</taxon>
        <taxon>Endopterygota</taxon>
        <taxon>Lepidoptera</taxon>
        <taxon>Glossata</taxon>
        <taxon>Ditrysia</taxon>
        <taxon>Papilionoidea</taxon>
        <taxon>Nymphalidae</taxon>
        <taxon>Danainae</taxon>
        <taxon>Danaini</taxon>
        <taxon>Danaina</taxon>
        <taxon>Danaus</taxon>
        <taxon>Danaus</taxon>
    </lineage>
</organism>
<proteinExistence type="predicted"/>
<comment type="caution">
    <text evidence="1">The sequence shown here is derived from an EMBL/GenBank/DDBJ whole genome shotgun (WGS) entry which is preliminary data.</text>
</comment>